<dbReference type="EMBL" id="MRDE01000077">
    <property type="protein sequence ID" value="OMH23252.1"/>
    <property type="molecule type" value="Genomic_DNA"/>
</dbReference>
<comment type="caution">
    <text evidence="1">The sequence shown here is derived from an EMBL/GenBank/DDBJ whole genome shotgun (WGS) entry which is preliminary data.</text>
</comment>
<dbReference type="OrthoDB" id="5149698at2"/>
<sequence length="100" mass="10958">MIEFYRVRWPAQVLGHVVIVAEDTEAGILLGWVPNTRLWHRATELENDYLFGDEGGLYERISAAEAEALLPTVLLTRASLRRGGLRFAAHACSVPGPAAG</sequence>
<accession>A0A1R1L6T6</accession>
<evidence type="ECO:0000313" key="1">
    <source>
        <dbReference type="EMBL" id="OMH23252.1"/>
    </source>
</evidence>
<name>A0A1R1L6T6_9MICC</name>
<organism evidence="1 2">
    <name type="scientific">Tersicoccus phoenicis</name>
    <dbReference type="NCBI Taxonomy" id="554083"/>
    <lineage>
        <taxon>Bacteria</taxon>
        <taxon>Bacillati</taxon>
        <taxon>Actinomycetota</taxon>
        <taxon>Actinomycetes</taxon>
        <taxon>Micrococcales</taxon>
        <taxon>Micrococcaceae</taxon>
        <taxon>Tersicoccus</taxon>
    </lineage>
</organism>
<proteinExistence type="predicted"/>
<dbReference type="Proteomes" id="UP000187085">
    <property type="component" value="Unassembled WGS sequence"/>
</dbReference>
<dbReference type="RefSeq" id="WP_076705441.1">
    <property type="nucleotide sequence ID" value="NZ_MRDE01000077.1"/>
</dbReference>
<gene>
    <name evidence="1" type="ORF">BKD30_13565</name>
</gene>
<evidence type="ECO:0000313" key="2">
    <source>
        <dbReference type="Proteomes" id="UP000187085"/>
    </source>
</evidence>
<reference evidence="1 2" key="1">
    <citation type="submission" date="2016-12" db="EMBL/GenBank/DDBJ databases">
        <title>Draft genome of Tersicoccus phoenicis 1P05MA.</title>
        <authorList>
            <person name="Nakajima Y."/>
            <person name="Yoshizawa S."/>
            <person name="Nakamura K."/>
            <person name="Ogura Y."/>
            <person name="Hayashi T."/>
            <person name="Kogure K."/>
        </authorList>
    </citation>
    <scope>NUCLEOTIDE SEQUENCE [LARGE SCALE GENOMIC DNA]</scope>
    <source>
        <strain evidence="1 2">1p05MA</strain>
    </source>
</reference>
<dbReference type="AlphaFoldDB" id="A0A1R1L6T6"/>
<keyword evidence="2" id="KW-1185">Reference proteome</keyword>
<protein>
    <submittedName>
        <fullName evidence="1">Uncharacterized protein</fullName>
    </submittedName>
</protein>